<evidence type="ECO:0000256" key="5">
    <source>
        <dbReference type="ARBA" id="ARBA00023136"/>
    </source>
</evidence>
<feature type="transmembrane region" description="Helical" evidence="6">
    <location>
        <begin position="259"/>
        <end position="277"/>
    </location>
</feature>
<dbReference type="Pfam" id="PF00892">
    <property type="entry name" value="EamA"/>
    <property type="match status" value="2"/>
</dbReference>
<feature type="transmembrane region" description="Helical" evidence="6">
    <location>
        <begin position="158"/>
        <end position="182"/>
    </location>
</feature>
<evidence type="ECO:0000259" key="7">
    <source>
        <dbReference type="Pfam" id="PF00892"/>
    </source>
</evidence>
<dbReference type="SUPFAM" id="SSF103481">
    <property type="entry name" value="Multidrug resistance efflux transporter EmrE"/>
    <property type="match status" value="2"/>
</dbReference>
<reference evidence="8 9" key="1">
    <citation type="journal article" date="2014" name="Genome Announc.">
        <title>Draft Genome Sequence of Cytophaga fermentans JCM 21142T, a Facultative Anaerobe Isolated from Marine Mud.</title>
        <authorList>
            <person name="Starns D."/>
            <person name="Oshima K."/>
            <person name="Suda W."/>
            <person name="Iino T."/>
            <person name="Yuki M."/>
            <person name="Inoue J."/>
            <person name="Kitamura K."/>
            <person name="Iida T."/>
            <person name="Darby A."/>
            <person name="Hattori M."/>
            <person name="Ohkuma M."/>
        </authorList>
    </citation>
    <scope>NUCLEOTIDE SEQUENCE [LARGE SCALE GENOMIC DNA]</scope>
    <source>
        <strain evidence="8 9">JCM 21142</strain>
    </source>
</reference>
<dbReference type="PANTHER" id="PTHR32322">
    <property type="entry name" value="INNER MEMBRANE TRANSPORTER"/>
    <property type="match status" value="1"/>
</dbReference>
<keyword evidence="5 6" id="KW-0472">Membrane</keyword>
<dbReference type="EMBL" id="BAMD01000088">
    <property type="protein sequence ID" value="GAF05454.1"/>
    <property type="molecule type" value="Genomic_DNA"/>
</dbReference>
<evidence type="ECO:0000256" key="6">
    <source>
        <dbReference type="SAM" id="Phobius"/>
    </source>
</evidence>
<feature type="transmembrane region" description="Helical" evidence="6">
    <location>
        <begin position="194"/>
        <end position="213"/>
    </location>
</feature>
<proteinExistence type="predicted"/>
<feature type="transmembrane region" description="Helical" evidence="6">
    <location>
        <begin position="79"/>
        <end position="96"/>
    </location>
</feature>
<keyword evidence="9" id="KW-1185">Reference proteome</keyword>
<keyword evidence="2" id="KW-1003">Cell membrane</keyword>
<evidence type="ECO:0000256" key="4">
    <source>
        <dbReference type="ARBA" id="ARBA00022989"/>
    </source>
</evidence>
<evidence type="ECO:0000256" key="3">
    <source>
        <dbReference type="ARBA" id="ARBA00022692"/>
    </source>
</evidence>
<protein>
    <submittedName>
        <fullName evidence="8">Putative DMT superfamily transporter inner membrane protein</fullName>
    </submittedName>
</protein>
<dbReference type="AlphaFoldDB" id="W7YSL6"/>
<comment type="subcellular location">
    <subcellularLocation>
        <location evidence="1">Cell membrane</location>
        <topology evidence="1">Multi-pass membrane protein</topology>
    </subcellularLocation>
</comment>
<feature type="transmembrane region" description="Helical" evidence="6">
    <location>
        <begin position="228"/>
        <end position="247"/>
    </location>
</feature>
<feature type="domain" description="EamA" evidence="7">
    <location>
        <begin position="19"/>
        <end position="149"/>
    </location>
</feature>
<comment type="caution">
    <text evidence="8">The sequence shown here is derived from an EMBL/GenBank/DDBJ whole genome shotgun (WGS) entry which is preliminary data.</text>
</comment>
<dbReference type="Proteomes" id="UP000019402">
    <property type="component" value="Unassembled WGS sequence"/>
</dbReference>
<keyword evidence="3 6" id="KW-0812">Transmembrane</keyword>
<accession>W7YSL6</accession>
<gene>
    <name evidence="8" type="ORF">JCM21142_104189</name>
</gene>
<feature type="domain" description="EamA" evidence="7">
    <location>
        <begin position="163"/>
        <end position="298"/>
    </location>
</feature>
<name>W7YSL6_9BACT</name>
<feature type="transmembrane region" description="Helical" evidence="6">
    <location>
        <begin position="108"/>
        <end position="127"/>
    </location>
</feature>
<evidence type="ECO:0000256" key="2">
    <source>
        <dbReference type="ARBA" id="ARBA00022475"/>
    </source>
</evidence>
<dbReference type="GO" id="GO:0005886">
    <property type="term" value="C:plasma membrane"/>
    <property type="evidence" value="ECO:0007669"/>
    <property type="project" value="UniProtKB-SubCell"/>
</dbReference>
<keyword evidence="4 6" id="KW-1133">Transmembrane helix</keyword>
<feature type="transmembrane region" description="Helical" evidence="6">
    <location>
        <begin position="134"/>
        <end position="152"/>
    </location>
</feature>
<evidence type="ECO:0000313" key="8">
    <source>
        <dbReference type="EMBL" id="GAF05454.1"/>
    </source>
</evidence>
<dbReference type="PANTHER" id="PTHR32322:SF18">
    <property type="entry name" value="S-ADENOSYLMETHIONINE_S-ADENOSYLHOMOCYSTEINE TRANSPORTER"/>
    <property type="match status" value="1"/>
</dbReference>
<dbReference type="eggNOG" id="COG0697">
    <property type="taxonomic scope" value="Bacteria"/>
</dbReference>
<evidence type="ECO:0000256" key="1">
    <source>
        <dbReference type="ARBA" id="ARBA00004651"/>
    </source>
</evidence>
<sequence length="308" mass="34644">MSIFALQFLWSMSKVSTASVLYIIGSMIFWAFSFVWVKVAYESFEPVSTVLIRLIISSGLLFLFLLLTGKMAAIKKEDYKLILLLSFFEPFMYFMGESFGMQLVSSTLAAVIVSTIPLFATLFAFLFLRERITVWAILGMAISFLGVGTMIFENGFELNASLLGIMLMFVAVLSTIGYSLTLKKLAHRYTAVNIIAYQNFLGIFMFLPFYFLWEHENLMRSTLSADSWLAIVQLAVFASSLAFIFFTKALKVLGVAKSNMFINLIPVFTAVFAWWLRDDVLDGQKAVGIVIVVSGLFVAQIKRINDEA</sequence>
<dbReference type="InterPro" id="IPR000620">
    <property type="entry name" value="EamA_dom"/>
</dbReference>
<feature type="transmembrane region" description="Helical" evidence="6">
    <location>
        <begin position="283"/>
        <end position="301"/>
    </location>
</feature>
<organism evidence="8 9">
    <name type="scientific">Saccharicrinis fermentans DSM 9555 = JCM 21142</name>
    <dbReference type="NCBI Taxonomy" id="869213"/>
    <lineage>
        <taxon>Bacteria</taxon>
        <taxon>Pseudomonadati</taxon>
        <taxon>Bacteroidota</taxon>
        <taxon>Bacteroidia</taxon>
        <taxon>Marinilabiliales</taxon>
        <taxon>Marinilabiliaceae</taxon>
        <taxon>Saccharicrinis</taxon>
    </lineage>
</organism>
<feature type="transmembrane region" description="Helical" evidence="6">
    <location>
        <begin position="20"/>
        <end position="41"/>
    </location>
</feature>
<evidence type="ECO:0000313" key="9">
    <source>
        <dbReference type="Proteomes" id="UP000019402"/>
    </source>
</evidence>
<feature type="transmembrane region" description="Helical" evidence="6">
    <location>
        <begin position="47"/>
        <end position="67"/>
    </location>
</feature>
<dbReference type="InterPro" id="IPR037185">
    <property type="entry name" value="EmrE-like"/>
</dbReference>
<dbReference type="STRING" id="869213.GCA_000517085_03098"/>
<dbReference type="InterPro" id="IPR050638">
    <property type="entry name" value="AA-Vitamin_Transporters"/>
</dbReference>